<evidence type="ECO:0000256" key="1">
    <source>
        <dbReference type="SAM" id="MobiDB-lite"/>
    </source>
</evidence>
<keyword evidence="3" id="KW-1185">Reference proteome</keyword>
<gene>
    <name evidence="2" type="ORF">MPL3356_220142</name>
</gene>
<sequence length="41" mass="4374">MSPKRLTPAGGALKTNNNGKPITISTISQCHIEKLPMISPQ</sequence>
<name>A0A090DKD7_MESPL</name>
<proteinExistence type="predicted"/>
<feature type="region of interest" description="Disordered" evidence="1">
    <location>
        <begin position="1"/>
        <end position="20"/>
    </location>
</feature>
<organism evidence="2 3">
    <name type="scientific">Mesorhizobium plurifarium</name>
    <dbReference type="NCBI Taxonomy" id="69974"/>
    <lineage>
        <taxon>Bacteria</taxon>
        <taxon>Pseudomonadati</taxon>
        <taxon>Pseudomonadota</taxon>
        <taxon>Alphaproteobacteria</taxon>
        <taxon>Hyphomicrobiales</taxon>
        <taxon>Phyllobacteriaceae</taxon>
        <taxon>Mesorhizobium</taxon>
    </lineage>
</organism>
<dbReference type="EMBL" id="CCMZ01000015">
    <property type="protein sequence ID" value="CDX16621.1"/>
    <property type="molecule type" value="Genomic_DNA"/>
</dbReference>
<accession>A0A090DKD7</accession>
<dbReference type="AlphaFoldDB" id="A0A090DKD7"/>
<evidence type="ECO:0000313" key="3">
    <source>
        <dbReference type="Proteomes" id="UP000045285"/>
    </source>
</evidence>
<evidence type="ECO:0000313" key="2">
    <source>
        <dbReference type="EMBL" id="CDX16621.1"/>
    </source>
</evidence>
<dbReference type="Proteomes" id="UP000045285">
    <property type="component" value="Unassembled WGS sequence"/>
</dbReference>
<protein>
    <submittedName>
        <fullName evidence="2">Uncharacterized protein</fullName>
    </submittedName>
</protein>
<reference evidence="3" key="1">
    <citation type="submission" date="2014-08" db="EMBL/GenBank/DDBJ databases">
        <authorList>
            <person name="Moulin L."/>
        </authorList>
    </citation>
    <scope>NUCLEOTIDE SEQUENCE [LARGE SCALE GENOMIC DNA]</scope>
</reference>